<organism evidence="1 2">
    <name type="scientific">Metabacillus hrfriensis</name>
    <dbReference type="NCBI Taxonomy" id="3048891"/>
    <lineage>
        <taxon>Bacteria</taxon>
        <taxon>Bacillati</taxon>
        <taxon>Bacillota</taxon>
        <taxon>Bacilli</taxon>
        <taxon>Bacillales</taxon>
        <taxon>Bacillaceae</taxon>
        <taxon>Metabacillus</taxon>
    </lineage>
</organism>
<dbReference type="Proteomes" id="UP001226091">
    <property type="component" value="Chromosome"/>
</dbReference>
<evidence type="ECO:0000313" key="2">
    <source>
        <dbReference type="Proteomes" id="UP001226091"/>
    </source>
</evidence>
<proteinExistence type="predicted"/>
<gene>
    <name evidence="1" type="ORF">QLQ22_22990</name>
</gene>
<name>A0ACD4RBD5_9BACI</name>
<evidence type="ECO:0000313" key="1">
    <source>
        <dbReference type="EMBL" id="WHZ57475.1"/>
    </source>
</evidence>
<keyword evidence="2" id="KW-1185">Reference proteome</keyword>
<sequence>MNFMKRGFLSVRARAGKSLLQVFIFTVICVFVLSGLSIQSAAEKSSVLARESLGGEVTLNVDMEKLMEQQRSESTEEGERVRFQPVPIQEESAEELTSYSQVKGYNFLSSTFGTAADFEPIENESADAAETEEAAPGRMGGGAMAAADLTLQGVMFTDSVQSFLNSESAIVEGRHLTDEDLEKKVTVIEKTLAEENELAVGDKVTVQSTADEETSLELEIVGIYETASAGSELGGRNVTAMNPYNLLYVPYTAATALKGADYEGTIDQAVYYMNDPEKIDSFVDEAKENSSIDFETFKLDANDQTYQQMIGPINNVASFSKNVVYLVTIAGAVILGLIIMMSIRERKYEMGVLLAIGEKKWKLVGQFLFEILIIAVLALGVSSVTGQAVAKQFGDQLLSQELTQTEETASNPASFGGGRGGMGMGGPFGMQQSAADADPIDELQIEVTGEDLGILFGIGLLIAIISALIPALSVLRLQPKTILTKQD</sequence>
<protein>
    <submittedName>
        <fullName evidence="1">ABC transporter permease</fullName>
    </submittedName>
</protein>
<accession>A0ACD4RBD5</accession>
<reference evidence="2" key="1">
    <citation type="journal article" date="2025" name="Aquaculture">
        <title>Assessment of the bioflocculant production and safety properties of Metabacillus hrfriensis sp. nov. based on phenotypic and whole-genome sequencing analysis.</title>
        <authorList>
            <person name="Zhang R."/>
            <person name="Zhao Z."/>
            <person name="Luo L."/>
            <person name="Wang S."/>
            <person name="Guo K."/>
            <person name="Xu W."/>
        </authorList>
    </citation>
    <scope>NUCLEOTIDE SEQUENCE [LARGE SCALE GENOMIC DNA]</scope>
    <source>
        <strain evidence="2">CT-WN-B3</strain>
    </source>
</reference>
<dbReference type="EMBL" id="CP126116">
    <property type="protein sequence ID" value="WHZ57475.1"/>
    <property type="molecule type" value="Genomic_DNA"/>
</dbReference>